<accession>A0A8J3ZQC1</accession>
<evidence type="ECO:0000313" key="3">
    <source>
        <dbReference type="Proteomes" id="UP000635606"/>
    </source>
</evidence>
<dbReference type="Proteomes" id="UP000635606">
    <property type="component" value="Unassembled WGS sequence"/>
</dbReference>
<dbReference type="AlphaFoldDB" id="A0A8J3ZQC1"/>
<name>A0A8J3ZQC1_9ACTN</name>
<evidence type="ECO:0000256" key="1">
    <source>
        <dbReference type="SAM" id="MobiDB-lite"/>
    </source>
</evidence>
<feature type="region of interest" description="Disordered" evidence="1">
    <location>
        <begin position="47"/>
        <end position="66"/>
    </location>
</feature>
<keyword evidence="3" id="KW-1185">Reference proteome</keyword>
<dbReference type="EMBL" id="BOPH01000043">
    <property type="protein sequence ID" value="GIJ68479.1"/>
    <property type="molecule type" value="Genomic_DNA"/>
</dbReference>
<dbReference type="RefSeq" id="WP_203928431.1">
    <property type="nucleotide sequence ID" value="NZ_BOPH01000043.1"/>
</dbReference>
<organism evidence="2 3">
    <name type="scientific">Virgisporangium ochraceum</name>
    <dbReference type="NCBI Taxonomy" id="65505"/>
    <lineage>
        <taxon>Bacteria</taxon>
        <taxon>Bacillati</taxon>
        <taxon>Actinomycetota</taxon>
        <taxon>Actinomycetes</taxon>
        <taxon>Micromonosporales</taxon>
        <taxon>Micromonosporaceae</taxon>
        <taxon>Virgisporangium</taxon>
    </lineage>
</organism>
<proteinExistence type="predicted"/>
<reference evidence="2" key="1">
    <citation type="submission" date="2021-01" db="EMBL/GenBank/DDBJ databases">
        <title>Whole genome shotgun sequence of Virgisporangium ochraceum NBRC 16418.</title>
        <authorList>
            <person name="Komaki H."/>
            <person name="Tamura T."/>
        </authorList>
    </citation>
    <scope>NUCLEOTIDE SEQUENCE</scope>
    <source>
        <strain evidence="2">NBRC 16418</strain>
    </source>
</reference>
<evidence type="ECO:0000313" key="2">
    <source>
        <dbReference type="EMBL" id="GIJ68479.1"/>
    </source>
</evidence>
<protein>
    <submittedName>
        <fullName evidence="2">Uncharacterized protein</fullName>
    </submittedName>
</protein>
<comment type="caution">
    <text evidence="2">The sequence shown here is derived from an EMBL/GenBank/DDBJ whole genome shotgun (WGS) entry which is preliminary data.</text>
</comment>
<gene>
    <name evidence="2" type="ORF">Voc01_033960</name>
</gene>
<sequence>MRGRVAPDGRLSTERVLALFAEPELTGRAAANPRLPVDTQERILHDARAELTDDPPPTGHLFLGRW</sequence>